<dbReference type="KEGG" id="fki:FK004_10310"/>
<feature type="domain" description="DUF3887" evidence="1">
    <location>
        <begin position="37"/>
        <end position="119"/>
    </location>
</feature>
<dbReference type="Gene3D" id="3.10.450.590">
    <property type="match status" value="1"/>
</dbReference>
<reference evidence="2 3" key="1">
    <citation type="submission" date="2017-04" db="EMBL/GenBank/DDBJ databases">
        <title>Complete genome sequence of Flavobacterium kingsejong AJ004.</title>
        <authorList>
            <person name="Lee P.C."/>
        </authorList>
    </citation>
    <scope>NUCLEOTIDE SEQUENCE [LARGE SCALE GENOMIC DNA]</scope>
    <source>
        <strain evidence="2 3">AJ004</strain>
    </source>
</reference>
<proteinExistence type="predicted"/>
<sequence>MLTINHLLEMKKLFILSFVLLSTLCYSQAEETGKAFITTLFGKKDMAKSITYLDATISSELTKENLGEIIQQIEGQLGKFKSIISVKKEGSVFYYYSDFEKAKIDIQLSFTEANKINGFYFVPHEEK</sequence>
<keyword evidence="3" id="KW-1185">Reference proteome</keyword>
<dbReference type="AlphaFoldDB" id="A0A2S1LPD3"/>
<name>A0A2S1LPD3_9FLAO</name>
<evidence type="ECO:0000313" key="3">
    <source>
        <dbReference type="Proteomes" id="UP000244677"/>
    </source>
</evidence>
<organism evidence="2 3">
    <name type="scientific">Flavobacterium kingsejongi</name>
    <dbReference type="NCBI Taxonomy" id="1678728"/>
    <lineage>
        <taxon>Bacteria</taxon>
        <taxon>Pseudomonadati</taxon>
        <taxon>Bacteroidota</taxon>
        <taxon>Flavobacteriia</taxon>
        <taxon>Flavobacteriales</taxon>
        <taxon>Flavobacteriaceae</taxon>
        <taxon>Flavobacterium</taxon>
    </lineage>
</organism>
<gene>
    <name evidence="2" type="ORF">FK004_10310</name>
</gene>
<dbReference type="EMBL" id="CP020919">
    <property type="protein sequence ID" value="AWG25594.1"/>
    <property type="molecule type" value="Genomic_DNA"/>
</dbReference>
<accession>A0A2S1LPD3</accession>
<dbReference type="Pfam" id="PF13026">
    <property type="entry name" value="DUF3887"/>
    <property type="match status" value="1"/>
</dbReference>
<evidence type="ECO:0000259" key="1">
    <source>
        <dbReference type="Pfam" id="PF13026"/>
    </source>
</evidence>
<protein>
    <recommendedName>
        <fullName evidence="1">DUF3887 domain-containing protein</fullName>
    </recommendedName>
</protein>
<evidence type="ECO:0000313" key="2">
    <source>
        <dbReference type="EMBL" id="AWG25594.1"/>
    </source>
</evidence>
<dbReference type="Proteomes" id="UP000244677">
    <property type="component" value="Chromosome"/>
</dbReference>
<dbReference type="InterPro" id="IPR024981">
    <property type="entry name" value="DUF3887"/>
</dbReference>